<feature type="transmembrane region" description="Helical" evidence="1">
    <location>
        <begin position="94"/>
        <end position="116"/>
    </location>
</feature>
<name>A0ABV1NT66_9ACTN</name>
<feature type="transmembrane region" description="Helical" evidence="1">
    <location>
        <begin position="12"/>
        <end position="35"/>
    </location>
</feature>
<evidence type="ECO:0000313" key="3">
    <source>
        <dbReference type="Proteomes" id="UP001482520"/>
    </source>
</evidence>
<dbReference type="Proteomes" id="UP001482520">
    <property type="component" value="Unassembled WGS sequence"/>
</dbReference>
<evidence type="ECO:0000256" key="1">
    <source>
        <dbReference type="SAM" id="Phobius"/>
    </source>
</evidence>
<keyword evidence="1" id="KW-0812">Transmembrane</keyword>
<evidence type="ECO:0008006" key="4">
    <source>
        <dbReference type="Google" id="ProtNLM"/>
    </source>
</evidence>
<organism evidence="2 3">
    <name type="scientific">Nocardioides kribbensis</name>
    <dbReference type="NCBI Taxonomy" id="305517"/>
    <lineage>
        <taxon>Bacteria</taxon>
        <taxon>Bacillati</taxon>
        <taxon>Actinomycetota</taxon>
        <taxon>Actinomycetes</taxon>
        <taxon>Propionibacteriales</taxon>
        <taxon>Nocardioidaceae</taxon>
        <taxon>Nocardioides</taxon>
    </lineage>
</organism>
<sequence>MSSMRPSTSISRAVPGLLAAVVVSIVLGILGMHALSTHGVMSEIDHAAMSGDAGGATAIPGDGPAVGTILDAVADPAGDGSAPGGGGGHDMGGMVMHCAAMLAATVAALLLLVLGLRRVPRFWALLPTAVTTTTRWVTSRLGTGPPPVWEFSVIRC</sequence>
<proteinExistence type="predicted"/>
<gene>
    <name evidence="2" type="ORF">V6R90_00285</name>
</gene>
<keyword evidence="1" id="KW-0472">Membrane</keyword>
<keyword evidence="1" id="KW-1133">Transmembrane helix</keyword>
<protein>
    <recommendedName>
        <fullName evidence="4">DUF2946 domain-containing protein</fullName>
    </recommendedName>
</protein>
<keyword evidence="3" id="KW-1185">Reference proteome</keyword>
<accession>A0ABV1NT66</accession>
<reference evidence="2 3" key="1">
    <citation type="submission" date="2024-02" db="EMBL/GenBank/DDBJ databases">
        <title>Full genome sequence of Nocardioides kribbensis.</title>
        <authorList>
            <person name="Poletto B.L."/>
            <person name="Silva G."/>
            <person name="Galante D."/>
            <person name="Campos K.R."/>
            <person name="Santos M.B.N."/>
            <person name="Sacchi C.T."/>
        </authorList>
    </citation>
    <scope>NUCLEOTIDE SEQUENCE [LARGE SCALE GENOMIC DNA]</scope>
    <source>
        <strain evidence="2 3">O4R</strain>
    </source>
</reference>
<comment type="caution">
    <text evidence="2">The sequence shown here is derived from an EMBL/GenBank/DDBJ whole genome shotgun (WGS) entry which is preliminary data.</text>
</comment>
<evidence type="ECO:0000313" key="2">
    <source>
        <dbReference type="EMBL" id="MEQ7845695.1"/>
    </source>
</evidence>
<dbReference type="EMBL" id="JBEGDP010000001">
    <property type="protein sequence ID" value="MEQ7845695.1"/>
    <property type="molecule type" value="Genomic_DNA"/>
</dbReference>
<dbReference type="RefSeq" id="WP_349803393.1">
    <property type="nucleotide sequence ID" value="NZ_JBEGDP010000001.1"/>
</dbReference>